<dbReference type="SUPFAM" id="SSF55486">
    <property type="entry name" value="Metalloproteases ('zincins'), catalytic domain"/>
    <property type="match status" value="1"/>
</dbReference>
<dbReference type="Proteomes" id="UP000887568">
    <property type="component" value="Unplaced"/>
</dbReference>
<keyword evidence="1" id="KW-0862">Zinc</keyword>
<reference evidence="4" key="1">
    <citation type="submission" date="2022-11" db="UniProtKB">
        <authorList>
            <consortium name="EnsemblMetazoa"/>
        </authorList>
    </citation>
    <scope>IDENTIFICATION</scope>
</reference>
<dbReference type="EnsemblMetazoa" id="XM_038190638.1">
    <property type="protein sequence ID" value="XP_038046566.1"/>
    <property type="gene ID" value="LOC119720789"/>
</dbReference>
<dbReference type="PROSITE" id="PS50215">
    <property type="entry name" value="ADAM_MEPRO"/>
    <property type="match status" value="1"/>
</dbReference>
<dbReference type="InterPro" id="IPR024079">
    <property type="entry name" value="MetalloPept_cat_dom_sf"/>
</dbReference>
<dbReference type="PANTHER" id="PTHR11905">
    <property type="entry name" value="ADAM A DISINTEGRIN AND METALLOPROTEASE DOMAIN"/>
    <property type="match status" value="1"/>
</dbReference>
<feature type="chain" id="PRO_5037679978" description="Peptidase M12B domain-containing protein" evidence="2">
    <location>
        <begin position="18"/>
        <end position="426"/>
    </location>
</feature>
<protein>
    <recommendedName>
        <fullName evidence="3">Peptidase M12B domain-containing protein</fullName>
    </recommendedName>
</protein>
<dbReference type="AlphaFoldDB" id="A0A913Z6C7"/>
<evidence type="ECO:0000313" key="4">
    <source>
        <dbReference type="EnsemblMetazoa" id="XP_038046566.1"/>
    </source>
</evidence>
<feature type="binding site" evidence="1">
    <location>
        <position position="362"/>
    </location>
    <ligand>
        <name>Zn(2+)</name>
        <dbReference type="ChEBI" id="CHEBI:29105"/>
        <note>catalytic</note>
    </ligand>
</feature>
<keyword evidence="5" id="KW-1185">Reference proteome</keyword>
<comment type="caution">
    <text evidence="1">Lacks conserved residue(s) required for the propagation of feature annotation.</text>
</comment>
<proteinExistence type="predicted"/>
<feature type="active site" evidence="1">
    <location>
        <position position="363"/>
    </location>
</feature>
<sequence length="426" mass="46567">MMLKIVVLAVLAYTAYSKPGVRNKDLEFTTEELFRYFSVKSHEKAPEYEIVYPQVVEAEGKRSVGKGATAASFLELEVEAFGETLNFIVDHDDSNYAPGLKVEIYTDEGIQKVPLRTDCVYTGKVAGEKDSLASVTVCYGLMAVIFRNHGRGELYIEPLDDEHAVKRDVGRGHPHVAYRNRPVERGAFCETATPPTLPLTFADEPPEALPIDTKATKYLELAFISDQLAFVRKGASISAVTACVNALFNAVKNVLQLSSLRGTGLVPRLTYVKVFGAFENGLNMYSDGDTFLAKCASWQDDNKKPSSSSEHWDNAAFLTGVDISSSRSGDGLLGIAYVGECGRYGTSLSEFIGLDATSTTAHEIGHNLGMYHDSEGPDGGPNNRCASTGYLMAKNKGDHRLDLGWSSCSRSYYNTRITQTTCYNDA</sequence>
<dbReference type="PANTHER" id="PTHR11905:SF159">
    <property type="entry name" value="ADAM METALLOPROTEASE"/>
    <property type="match status" value="1"/>
</dbReference>
<dbReference type="GO" id="GO:0004222">
    <property type="term" value="F:metalloendopeptidase activity"/>
    <property type="evidence" value="ECO:0007669"/>
    <property type="project" value="InterPro"/>
</dbReference>
<feature type="binding site" evidence="1">
    <location>
        <position position="372"/>
    </location>
    <ligand>
        <name>Zn(2+)</name>
        <dbReference type="ChEBI" id="CHEBI:29105"/>
        <note>catalytic</note>
    </ligand>
</feature>
<dbReference type="GO" id="GO:0046872">
    <property type="term" value="F:metal ion binding"/>
    <property type="evidence" value="ECO:0007669"/>
    <property type="project" value="UniProtKB-KW"/>
</dbReference>
<dbReference type="RefSeq" id="XP_038046566.1">
    <property type="nucleotide sequence ID" value="XM_038190638.1"/>
</dbReference>
<accession>A0A913Z6C7</accession>
<dbReference type="InterPro" id="IPR001590">
    <property type="entry name" value="Peptidase_M12B"/>
</dbReference>
<feature type="signal peptide" evidence="2">
    <location>
        <begin position="1"/>
        <end position="17"/>
    </location>
</feature>
<organism evidence="4 5">
    <name type="scientific">Patiria miniata</name>
    <name type="common">Bat star</name>
    <name type="synonym">Asterina miniata</name>
    <dbReference type="NCBI Taxonomy" id="46514"/>
    <lineage>
        <taxon>Eukaryota</taxon>
        <taxon>Metazoa</taxon>
        <taxon>Echinodermata</taxon>
        <taxon>Eleutherozoa</taxon>
        <taxon>Asterozoa</taxon>
        <taxon>Asteroidea</taxon>
        <taxon>Valvatacea</taxon>
        <taxon>Valvatida</taxon>
        <taxon>Asterinidae</taxon>
        <taxon>Patiria</taxon>
    </lineage>
</organism>
<name>A0A913Z6C7_PATMI</name>
<dbReference type="Pfam" id="PF01421">
    <property type="entry name" value="Reprolysin"/>
    <property type="match status" value="1"/>
</dbReference>
<keyword evidence="1" id="KW-0479">Metal-binding</keyword>
<feature type="binding site" evidence="1">
    <location>
        <position position="366"/>
    </location>
    <ligand>
        <name>Zn(2+)</name>
        <dbReference type="ChEBI" id="CHEBI:29105"/>
        <note>catalytic</note>
    </ligand>
</feature>
<dbReference type="GO" id="GO:0006508">
    <property type="term" value="P:proteolysis"/>
    <property type="evidence" value="ECO:0007669"/>
    <property type="project" value="InterPro"/>
</dbReference>
<dbReference type="Gene3D" id="3.40.390.10">
    <property type="entry name" value="Collagenase (Catalytic Domain)"/>
    <property type="match status" value="1"/>
</dbReference>
<evidence type="ECO:0000259" key="3">
    <source>
        <dbReference type="PROSITE" id="PS50215"/>
    </source>
</evidence>
<feature type="domain" description="Peptidase M12B" evidence="3">
    <location>
        <begin position="217"/>
        <end position="419"/>
    </location>
</feature>
<dbReference type="OrthoDB" id="5951731at2759"/>
<evidence type="ECO:0000313" key="5">
    <source>
        <dbReference type="Proteomes" id="UP000887568"/>
    </source>
</evidence>
<evidence type="ECO:0000256" key="1">
    <source>
        <dbReference type="PROSITE-ProRule" id="PRU00276"/>
    </source>
</evidence>
<keyword evidence="2" id="KW-0732">Signal</keyword>
<evidence type="ECO:0000256" key="2">
    <source>
        <dbReference type="SAM" id="SignalP"/>
    </source>
</evidence>
<dbReference type="GeneID" id="119720789"/>